<dbReference type="eggNOG" id="COG3963">
    <property type="taxonomic scope" value="Bacteria"/>
</dbReference>
<name>D3Q3A1_STANL</name>
<feature type="domain" description="Methyltransferase" evidence="1">
    <location>
        <begin position="45"/>
        <end position="143"/>
    </location>
</feature>
<dbReference type="GO" id="GO:0032259">
    <property type="term" value="P:methylation"/>
    <property type="evidence" value="ECO:0007669"/>
    <property type="project" value="UniProtKB-KW"/>
</dbReference>
<dbReference type="Gene3D" id="3.40.50.150">
    <property type="entry name" value="Vaccinia Virus protein VP39"/>
    <property type="match status" value="1"/>
</dbReference>
<gene>
    <name evidence="2" type="ordered locus">Snas_2253</name>
</gene>
<evidence type="ECO:0000259" key="1">
    <source>
        <dbReference type="Pfam" id="PF13649"/>
    </source>
</evidence>
<dbReference type="HOGENOM" id="CLU_085338_2_1_11"/>
<dbReference type="SUPFAM" id="SSF53335">
    <property type="entry name" value="S-adenosyl-L-methionine-dependent methyltransferases"/>
    <property type="match status" value="1"/>
</dbReference>
<reference evidence="2 3" key="1">
    <citation type="journal article" date="2009" name="Stand. Genomic Sci.">
        <title>Complete genome sequence of Stackebrandtia nassauensis type strain (LLR-40K-21).</title>
        <authorList>
            <person name="Munk C."/>
            <person name="Lapidus A."/>
            <person name="Copeland A."/>
            <person name="Jando M."/>
            <person name="Mayilraj S."/>
            <person name="Glavina Del Rio T."/>
            <person name="Nolan M."/>
            <person name="Chen F."/>
            <person name="Lucas S."/>
            <person name="Tice H."/>
            <person name="Cheng J.F."/>
            <person name="Han C."/>
            <person name="Detter J.C."/>
            <person name="Bruce D."/>
            <person name="Goodwin L."/>
            <person name="Chain P."/>
            <person name="Pitluck S."/>
            <person name="Goker M."/>
            <person name="Ovchinikova G."/>
            <person name="Pati A."/>
            <person name="Ivanova N."/>
            <person name="Mavromatis K."/>
            <person name="Chen A."/>
            <person name="Palaniappan K."/>
            <person name="Land M."/>
            <person name="Hauser L."/>
            <person name="Chang Y.J."/>
            <person name="Jeffries C.D."/>
            <person name="Bristow J."/>
            <person name="Eisen J.A."/>
            <person name="Markowitz V."/>
            <person name="Hugenholtz P."/>
            <person name="Kyrpides N.C."/>
            <person name="Klenk H.P."/>
        </authorList>
    </citation>
    <scope>NUCLEOTIDE SEQUENCE [LARGE SCALE GENOMIC DNA]</scope>
    <source>
        <strain evidence="3">DSM 44728 / CIP 108903 / NRRL B-16338 / NBRC 102104 / LLR-40K-21</strain>
    </source>
</reference>
<sequence length="199" mass="21333">MSAESTVFLREFLRTPMRTGALLPSSARLASAVVAPIPRRGDPVVVELGPGTGAFTAAIRQRLAGRGHQLAVELNPRLAEYTARRFTGVDVVTADAARLPAILAERGLPGADVVVSGLPWASFPRPVQQSILDAIRGGLAEGGAFTTFAYSHARVLSSARRFRRSLEAGFEEVLCGRTIWRNIPPAMVYVSRRPKGNAS</sequence>
<evidence type="ECO:0000313" key="2">
    <source>
        <dbReference type="EMBL" id="ADD41942.1"/>
    </source>
</evidence>
<protein>
    <submittedName>
        <fullName evidence="2">Methyltransferase type 12</fullName>
    </submittedName>
</protein>
<organism evidence="2 3">
    <name type="scientific">Stackebrandtia nassauensis (strain DSM 44728 / CIP 108903 / NRRL B-16338 / NBRC 102104 / LLR-40K-21)</name>
    <dbReference type="NCBI Taxonomy" id="446470"/>
    <lineage>
        <taxon>Bacteria</taxon>
        <taxon>Bacillati</taxon>
        <taxon>Actinomycetota</taxon>
        <taxon>Actinomycetes</taxon>
        <taxon>Glycomycetales</taxon>
        <taxon>Glycomycetaceae</taxon>
        <taxon>Stackebrandtia</taxon>
    </lineage>
</organism>
<dbReference type="GO" id="GO:0008168">
    <property type="term" value="F:methyltransferase activity"/>
    <property type="evidence" value="ECO:0007669"/>
    <property type="project" value="UniProtKB-KW"/>
</dbReference>
<dbReference type="EMBL" id="CP001778">
    <property type="protein sequence ID" value="ADD41942.1"/>
    <property type="molecule type" value="Genomic_DNA"/>
</dbReference>
<dbReference type="KEGG" id="sna:Snas_2253"/>
<dbReference type="AlphaFoldDB" id="D3Q3A1"/>
<evidence type="ECO:0000313" key="3">
    <source>
        <dbReference type="Proteomes" id="UP000000844"/>
    </source>
</evidence>
<dbReference type="RefSeq" id="WP_013017513.1">
    <property type="nucleotide sequence ID" value="NC_013947.1"/>
</dbReference>
<keyword evidence="2" id="KW-0808">Transferase</keyword>
<keyword evidence="3" id="KW-1185">Reference proteome</keyword>
<dbReference type="InterPro" id="IPR029063">
    <property type="entry name" value="SAM-dependent_MTases_sf"/>
</dbReference>
<dbReference type="OrthoDB" id="3528482at2"/>
<dbReference type="STRING" id="446470.Snas_2253"/>
<dbReference type="InterPro" id="IPR041698">
    <property type="entry name" value="Methyltransf_25"/>
</dbReference>
<dbReference type="CDD" id="cd02440">
    <property type="entry name" value="AdoMet_MTases"/>
    <property type="match status" value="1"/>
</dbReference>
<accession>D3Q3A1</accession>
<keyword evidence="2" id="KW-0489">Methyltransferase</keyword>
<dbReference type="Proteomes" id="UP000000844">
    <property type="component" value="Chromosome"/>
</dbReference>
<proteinExistence type="predicted"/>
<dbReference type="Pfam" id="PF13649">
    <property type="entry name" value="Methyltransf_25"/>
    <property type="match status" value="1"/>
</dbReference>